<keyword evidence="7 9" id="KW-1133">Transmembrane helix</keyword>
<comment type="subcellular location">
    <subcellularLocation>
        <location evidence="9">Cell membrane</location>
        <topology evidence="9">Multi-pass membrane protein</topology>
    </subcellularLocation>
</comment>
<proteinExistence type="inferred from homology"/>
<evidence type="ECO:0000256" key="10">
    <source>
        <dbReference type="RuleBase" id="RU000594"/>
    </source>
</evidence>
<dbReference type="Pfam" id="PF01252">
    <property type="entry name" value="Peptidase_A8"/>
    <property type="match status" value="1"/>
</dbReference>
<keyword evidence="13" id="KW-1185">Reference proteome</keyword>
<comment type="caution">
    <text evidence="9">Lacks conserved residue(s) required for the propagation of feature annotation.</text>
</comment>
<evidence type="ECO:0000256" key="5">
    <source>
        <dbReference type="ARBA" id="ARBA00022750"/>
    </source>
</evidence>
<dbReference type="NCBIfam" id="TIGR00077">
    <property type="entry name" value="lspA"/>
    <property type="match status" value="1"/>
</dbReference>
<evidence type="ECO:0000313" key="13">
    <source>
        <dbReference type="Proteomes" id="UP001210865"/>
    </source>
</evidence>
<comment type="function">
    <text evidence="9 10">This protein specifically catalyzes the removal of signal peptides from prolipoproteins.</text>
</comment>
<keyword evidence="4 9" id="KW-0812">Transmembrane</keyword>
<comment type="catalytic activity">
    <reaction evidence="9 10">
        <text>Release of signal peptides from bacterial membrane prolipoproteins. Hydrolyzes -Xaa-Yaa-Zaa-|-(S,diacylglyceryl)Cys-, in which Xaa is hydrophobic (preferably Leu), and Yaa (Ala or Ser) and Zaa (Gly or Ala) have small, neutral side chains.</text>
        <dbReference type="EC" id="3.4.23.36"/>
    </reaction>
</comment>
<protein>
    <recommendedName>
        <fullName evidence="9">Lipoprotein signal peptidase</fullName>
        <ecNumber evidence="9">3.4.23.36</ecNumber>
    </recommendedName>
    <alternativeName>
        <fullName evidence="9">Prolipoprotein signal peptidase</fullName>
    </alternativeName>
    <alternativeName>
        <fullName evidence="9">Signal peptidase II</fullName>
        <shortName evidence="9">SPase II</shortName>
    </alternativeName>
</protein>
<comment type="pathway">
    <text evidence="9">Protein modification; lipoprotein biosynthesis (signal peptide cleavage).</text>
</comment>
<dbReference type="Proteomes" id="UP001210865">
    <property type="component" value="Chromosome"/>
</dbReference>
<dbReference type="PROSITE" id="PS00855">
    <property type="entry name" value="SPASE_II"/>
    <property type="match status" value="1"/>
</dbReference>
<dbReference type="EMBL" id="CP115174">
    <property type="protein sequence ID" value="WBO23130.1"/>
    <property type="molecule type" value="Genomic_DNA"/>
</dbReference>
<reference evidence="12 13" key="1">
    <citation type="submission" date="2022-12" db="EMBL/GenBank/DDBJ databases">
        <title>Sphingomonas abieness sp. nov., an endophytic bacterium isolated from Abies koreana.</title>
        <authorList>
            <person name="Jiang L."/>
            <person name="Lee J."/>
        </authorList>
    </citation>
    <scope>NUCLEOTIDE SEQUENCE [LARGE SCALE GENOMIC DNA]</scope>
    <source>
        <strain evidence="13">PAMB 00755</strain>
    </source>
</reference>
<name>A0ABY7NQN9_9SPHN</name>
<dbReference type="PANTHER" id="PTHR33695">
    <property type="entry name" value="LIPOPROTEIN SIGNAL PEPTIDASE"/>
    <property type="match status" value="1"/>
</dbReference>
<dbReference type="RefSeq" id="WP_270077765.1">
    <property type="nucleotide sequence ID" value="NZ_CP115174.1"/>
</dbReference>
<evidence type="ECO:0000313" key="12">
    <source>
        <dbReference type="EMBL" id="WBO23130.1"/>
    </source>
</evidence>
<dbReference type="EC" id="3.4.23.36" evidence="9"/>
<comment type="similarity">
    <text evidence="1 9 11">Belongs to the peptidase A8 family.</text>
</comment>
<evidence type="ECO:0000256" key="9">
    <source>
        <dbReference type="HAMAP-Rule" id="MF_00161"/>
    </source>
</evidence>
<dbReference type="PRINTS" id="PR00781">
    <property type="entry name" value="LIPOSIGPTASE"/>
</dbReference>
<keyword evidence="6 9" id="KW-0378">Hydrolase</keyword>
<dbReference type="PANTHER" id="PTHR33695:SF1">
    <property type="entry name" value="LIPOPROTEIN SIGNAL PEPTIDASE"/>
    <property type="match status" value="1"/>
</dbReference>
<keyword evidence="8 9" id="KW-0472">Membrane</keyword>
<evidence type="ECO:0000256" key="4">
    <source>
        <dbReference type="ARBA" id="ARBA00022692"/>
    </source>
</evidence>
<keyword evidence="3 9" id="KW-0645">Protease</keyword>
<organism evidence="12 13">
    <name type="scientific">Sphingomonas abietis</name>
    <dbReference type="NCBI Taxonomy" id="3012344"/>
    <lineage>
        <taxon>Bacteria</taxon>
        <taxon>Pseudomonadati</taxon>
        <taxon>Pseudomonadota</taxon>
        <taxon>Alphaproteobacteria</taxon>
        <taxon>Sphingomonadales</taxon>
        <taxon>Sphingomonadaceae</taxon>
        <taxon>Sphingomonas</taxon>
    </lineage>
</organism>
<evidence type="ECO:0000256" key="8">
    <source>
        <dbReference type="ARBA" id="ARBA00023136"/>
    </source>
</evidence>
<dbReference type="InterPro" id="IPR001872">
    <property type="entry name" value="Peptidase_A8"/>
</dbReference>
<accession>A0ABY7NQN9</accession>
<evidence type="ECO:0000256" key="7">
    <source>
        <dbReference type="ARBA" id="ARBA00022989"/>
    </source>
</evidence>
<keyword evidence="2 9" id="KW-1003">Cell membrane</keyword>
<evidence type="ECO:0000256" key="1">
    <source>
        <dbReference type="ARBA" id="ARBA00006139"/>
    </source>
</evidence>
<evidence type="ECO:0000256" key="3">
    <source>
        <dbReference type="ARBA" id="ARBA00022670"/>
    </source>
</evidence>
<dbReference type="HAMAP" id="MF_00161">
    <property type="entry name" value="LspA"/>
    <property type="match status" value="1"/>
</dbReference>
<feature type="active site" evidence="9">
    <location>
        <position position="144"/>
    </location>
</feature>
<feature type="transmembrane region" description="Helical" evidence="9">
    <location>
        <begin position="74"/>
        <end position="91"/>
    </location>
</feature>
<sequence>MVKPVDLALTRRLGFAVALLVFALDQFIKALIVHAVNLPIRTVVEILPIFRFYWVENHGISMGFLTANSTAERWLLVVLTAAIAVAVVFWLWRERNRLDATALGLVLGGALGNITDRVRLGYVADFLDLHFGDMHPFLVFNVADAAITIGVLLLVLRALFVRPVPAASEDSHA</sequence>
<gene>
    <name evidence="9 12" type="primary">lspA</name>
    <name evidence="12" type="ORF">PBT88_03035</name>
</gene>
<evidence type="ECO:0000256" key="2">
    <source>
        <dbReference type="ARBA" id="ARBA00022475"/>
    </source>
</evidence>
<evidence type="ECO:0000256" key="11">
    <source>
        <dbReference type="RuleBase" id="RU004181"/>
    </source>
</evidence>
<feature type="active site" evidence="9">
    <location>
        <position position="125"/>
    </location>
</feature>
<evidence type="ECO:0000256" key="6">
    <source>
        <dbReference type="ARBA" id="ARBA00022801"/>
    </source>
</evidence>
<keyword evidence="5 9" id="KW-0064">Aspartyl protease</keyword>
<feature type="transmembrane region" description="Helical" evidence="9">
    <location>
        <begin position="135"/>
        <end position="156"/>
    </location>
</feature>
<dbReference type="GO" id="GO:0004190">
    <property type="term" value="F:aspartic-type endopeptidase activity"/>
    <property type="evidence" value="ECO:0007669"/>
    <property type="project" value="UniProtKB-EC"/>
</dbReference>